<dbReference type="PROSITE" id="PS51186">
    <property type="entry name" value="GNAT"/>
    <property type="match status" value="1"/>
</dbReference>
<gene>
    <name evidence="2" type="ORF">CVLEPA_LOCUS19251</name>
</gene>
<dbReference type="Pfam" id="PF00583">
    <property type="entry name" value="Acetyltransf_1"/>
    <property type="match status" value="1"/>
</dbReference>
<evidence type="ECO:0000259" key="1">
    <source>
        <dbReference type="PROSITE" id="PS51186"/>
    </source>
</evidence>
<dbReference type="Proteomes" id="UP001642483">
    <property type="component" value="Unassembled WGS sequence"/>
</dbReference>
<dbReference type="CDD" id="cd04301">
    <property type="entry name" value="NAT_SF"/>
    <property type="match status" value="1"/>
</dbReference>
<dbReference type="PANTHER" id="PTHR20905">
    <property type="entry name" value="N-ACETYLTRANSFERASE-RELATED"/>
    <property type="match status" value="1"/>
</dbReference>
<evidence type="ECO:0000313" key="3">
    <source>
        <dbReference type="Proteomes" id="UP001642483"/>
    </source>
</evidence>
<dbReference type="Gene3D" id="3.40.630.30">
    <property type="match status" value="1"/>
</dbReference>
<sequence length="226" mass="25887">MIRAFSCTFFAMCNDVTFRRVGVPDLPAVGEFLLQHFHPDEPMFNMLEMSLDDIIVSDHFTLKDELGHDAAIGAFCGGELCGVVICVVGKQDYEGTVLNPHNHPKSLIEGRFYEEMLKIAADHLESEDNLIIEYLAVHPDHRRREIAKKLTKKCELLAKEYNCKHVVCIATSVYTQNILRNLEYSVARTVLHSDYVDPKTKEKPFKAFLPHLDTRIMYKYTVPLLQ</sequence>
<comment type="caution">
    <text evidence="2">The sequence shown here is derived from an EMBL/GenBank/DDBJ whole genome shotgun (WGS) entry which is preliminary data.</text>
</comment>
<name>A0ABP0GAN6_CLALP</name>
<dbReference type="InterPro" id="IPR000182">
    <property type="entry name" value="GNAT_dom"/>
</dbReference>
<proteinExistence type="predicted"/>
<dbReference type="InterPro" id="IPR016181">
    <property type="entry name" value="Acyl_CoA_acyltransferase"/>
</dbReference>
<organism evidence="2 3">
    <name type="scientific">Clavelina lepadiformis</name>
    <name type="common">Light-bulb sea squirt</name>
    <name type="synonym">Ascidia lepadiformis</name>
    <dbReference type="NCBI Taxonomy" id="159417"/>
    <lineage>
        <taxon>Eukaryota</taxon>
        <taxon>Metazoa</taxon>
        <taxon>Chordata</taxon>
        <taxon>Tunicata</taxon>
        <taxon>Ascidiacea</taxon>
        <taxon>Aplousobranchia</taxon>
        <taxon>Clavelinidae</taxon>
        <taxon>Clavelina</taxon>
    </lineage>
</organism>
<accession>A0ABP0GAN6</accession>
<evidence type="ECO:0000313" key="2">
    <source>
        <dbReference type="EMBL" id="CAK8687180.1"/>
    </source>
</evidence>
<dbReference type="PANTHER" id="PTHR20905:SF1">
    <property type="entry name" value="AT07410P-RELATED"/>
    <property type="match status" value="1"/>
</dbReference>
<dbReference type="SUPFAM" id="SSF55729">
    <property type="entry name" value="Acyl-CoA N-acyltransferases (Nat)"/>
    <property type="match status" value="1"/>
</dbReference>
<feature type="domain" description="N-acetyltransferase" evidence="1">
    <location>
        <begin position="16"/>
        <end position="202"/>
    </location>
</feature>
<keyword evidence="3" id="KW-1185">Reference proteome</keyword>
<reference evidence="2 3" key="1">
    <citation type="submission" date="2024-02" db="EMBL/GenBank/DDBJ databases">
        <authorList>
            <person name="Daric V."/>
            <person name="Darras S."/>
        </authorList>
    </citation>
    <scope>NUCLEOTIDE SEQUENCE [LARGE SCALE GENOMIC DNA]</scope>
</reference>
<protein>
    <recommendedName>
        <fullName evidence="1">N-acetyltransferase domain-containing protein</fullName>
    </recommendedName>
</protein>
<dbReference type="EMBL" id="CAWYQH010000103">
    <property type="protein sequence ID" value="CAK8687180.1"/>
    <property type="molecule type" value="Genomic_DNA"/>
</dbReference>